<evidence type="ECO:0000313" key="1">
    <source>
        <dbReference type="EMBL" id="KAF1998721.1"/>
    </source>
</evidence>
<accession>A0A6A5WF00</accession>
<organism evidence="1 2">
    <name type="scientific">Amniculicola lignicola CBS 123094</name>
    <dbReference type="NCBI Taxonomy" id="1392246"/>
    <lineage>
        <taxon>Eukaryota</taxon>
        <taxon>Fungi</taxon>
        <taxon>Dikarya</taxon>
        <taxon>Ascomycota</taxon>
        <taxon>Pezizomycotina</taxon>
        <taxon>Dothideomycetes</taxon>
        <taxon>Pleosporomycetidae</taxon>
        <taxon>Pleosporales</taxon>
        <taxon>Amniculicolaceae</taxon>
        <taxon>Amniculicola</taxon>
    </lineage>
</organism>
<dbReference type="EMBL" id="ML977601">
    <property type="protein sequence ID" value="KAF1998721.1"/>
    <property type="molecule type" value="Genomic_DNA"/>
</dbReference>
<name>A0A6A5WF00_9PLEO</name>
<gene>
    <name evidence="1" type="ORF">P154DRAFT_577586</name>
</gene>
<sequence length="81" mass="8955">MTSPDILLSEFQKEPISDVISGNLAQTHEDCQPVLQLEDLALIISSRQRHGHSVHFYLKDNACKGKVSATLRNNGAYFGEA</sequence>
<proteinExistence type="predicted"/>
<keyword evidence="2" id="KW-1185">Reference proteome</keyword>
<evidence type="ECO:0000313" key="2">
    <source>
        <dbReference type="Proteomes" id="UP000799779"/>
    </source>
</evidence>
<dbReference type="Proteomes" id="UP000799779">
    <property type="component" value="Unassembled WGS sequence"/>
</dbReference>
<reference evidence="1" key="1">
    <citation type="journal article" date="2020" name="Stud. Mycol.">
        <title>101 Dothideomycetes genomes: a test case for predicting lifestyles and emergence of pathogens.</title>
        <authorList>
            <person name="Haridas S."/>
            <person name="Albert R."/>
            <person name="Binder M."/>
            <person name="Bloem J."/>
            <person name="Labutti K."/>
            <person name="Salamov A."/>
            <person name="Andreopoulos B."/>
            <person name="Baker S."/>
            <person name="Barry K."/>
            <person name="Bills G."/>
            <person name="Bluhm B."/>
            <person name="Cannon C."/>
            <person name="Castanera R."/>
            <person name="Culley D."/>
            <person name="Daum C."/>
            <person name="Ezra D."/>
            <person name="Gonzalez J."/>
            <person name="Henrissat B."/>
            <person name="Kuo A."/>
            <person name="Liang C."/>
            <person name="Lipzen A."/>
            <person name="Lutzoni F."/>
            <person name="Magnuson J."/>
            <person name="Mondo S."/>
            <person name="Nolan M."/>
            <person name="Ohm R."/>
            <person name="Pangilinan J."/>
            <person name="Park H.-J."/>
            <person name="Ramirez L."/>
            <person name="Alfaro M."/>
            <person name="Sun H."/>
            <person name="Tritt A."/>
            <person name="Yoshinaga Y."/>
            <person name="Zwiers L.-H."/>
            <person name="Turgeon B."/>
            <person name="Goodwin S."/>
            <person name="Spatafora J."/>
            <person name="Crous P."/>
            <person name="Grigoriev I."/>
        </authorList>
    </citation>
    <scope>NUCLEOTIDE SEQUENCE</scope>
    <source>
        <strain evidence="1">CBS 123094</strain>
    </source>
</reference>
<dbReference type="AlphaFoldDB" id="A0A6A5WF00"/>
<protein>
    <submittedName>
        <fullName evidence="1">Uncharacterized protein</fullName>
    </submittedName>
</protein>